<dbReference type="RefSeq" id="NP_872185.2">
    <property type="nucleotide sequence ID" value="NM_182385.4"/>
</dbReference>
<organism evidence="2 3">
    <name type="scientific">Caenorhabditis elegans</name>
    <dbReference type="NCBI Taxonomy" id="6239"/>
    <lineage>
        <taxon>Eukaryota</taxon>
        <taxon>Metazoa</taxon>
        <taxon>Ecdysozoa</taxon>
        <taxon>Nematoda</taxon>
        <taxon>Chromadorea</taxon>
        <taxon>Rhabditida</taxon>
        <taxon>Rhabditina</taxon>
        <taxon>Rhabditomorpha</taxon>
        <taxon>Rhabditoidea</taxon>
        <taxon>Rhabditidae</taxon>
        <taxon>Peloderinae</taxon>
        <taxon>Caenorhabditis</taxon>
    </lineage>
</organism>
<evidence type="ECO:0000256" key="1">
    <source>
        <dbReference type="SAM" id="Phobius"/>
    </source>
</evidence>
<proteinExistence type="predicted"/>
<reference evidence="2 3" key="1">
    <citation type="journal article" date="1998" name="Science">
        <title>Genome sequence of the nematode C. elegans: a platform for investigating biology.</title>
        <authorList>
            <consortium name="The C. elegans sequencing consortium"/>
            <person name="Sulson J.E."/>
            <person name="Waterston R."/>
        </authorList>
    </citation>
    <scope>NUCLEOTIDE SEQUENCE [LARGE SCALE GENOMIC DNA]</scope>
    <source>
        <strain evidence="2 3">Bristol N2</strain>
    </source>
</reference>
<keyword evidence="1" id="KW-0472">Membrane</keyword>
<evidence type="ECO:0000313" key="4">
    <source>
        <dbReference type="WormBase" id="F47B8.9b"/>
    </source>
</evidence>
<dbReference type="Proteomes" id="UP000001940">
    <property type="component" value="Chromosome V"/>
</dbReference>
<feature type="transmembrane region" description="Helical" evidence="1">
    <location>
        <begin position="101"/>
        <end position="131"/>
    </location>
</feature>
<dbReference type="EMBL" id="BX284605">
    <property type="protein sequence ID" value="CAD54139.2"/>
    <property type="molecule type" value="Genomic_DNA"/>
</dbReference>
<evidence type="ECO:0000313" key="3">
    <source>
        <dbReference type="Proteomes" id="UP000001940"/>
    </source>
</evidence>
<dbReference type="AGR" id="WB:WBGene00009810"/>
<dbReference type="GeneID" id="179931"/>
<gene>
    <name evidence="2 4" type="primary">srm-6</name>
    <name evidence="2" type="ORF">CELE_F47B8.9</name>
    <name evidence="4" type="ORF">F47B8.9</name>
</gene>
<protein>
    <submittedName>
        <fullName evidence="2">G_PROTEIN_RECEP_F1_2 domain-containing protein</fullName>
    </submittedName>
</protein>
<dbReference type="ExpressionAtlas" id="Q8I4I5">
    <property type="expression patterns" value="baseline and differential"/>
</dbReference>
<sequence>MAIQILNGASPEVATTTAIYAWWNNVAACLILIPLISISTFILLKGKTILKHMKYAIGIYKLLDVAFSVLFVLACPIFVAVETSDGFEGLMIVNAGVSMPAVLTMTLLMFSIVLLTQQIFSSPTIYFIRYLQICRRGVHPSHAVIIIIINLFFLSLSSGVLCYSSYPVIDDVINLSGIAVSYVGHETSFLVLSVDKTATSISAYVSSITYVSILLVAVVAMIFFYFKINSKMNSNLNMSENLKKMQKQANQILTISY</sequence>
<dbReference type="WormBase" id="F47B8.9b">
    <property type="protein sequence ID" value="CE38191"/>
    <property type="gene ID" value="WBGene00009810"/>
    <property type="gene designation" value="srm-6"/>
</dbReference>
<dbReference type="PANTHER" id="PTHR47758:SF4">
    <property type="entry name" value="SERPENTINE RECEPTOR, CLASS M"/>
    <property type="match status" value="1"/>
</dbReference>
<feature type="transmembrane region" description="Helical" evidence="1">
    <location>
        <begin position="20"/>
        <end position="44"/>
    </location>
</feature>
<dbReference type="UCSC" id="F47B8.9a">
    <property type="organism name" value="c. elegans"/>
</dbReference>
<feature type="transmembrane region" description="Helical" evidence="1">
    <location>
        <begin position="56"/>
        <end position="81"/>
    </location>
</feature>
<accession>Q8I4I5</accession>
<keyword evidence="1" id="KW-0812">Transmembrane</keyword>
<dbReference type="CTD" id="179931"/>
<keyword evidence="1" id="KW-1133">Transmembrane helix</keyword>
<feature type="transmembrane region" description="Helical" evidence="1">
    <location>
        <begin position="201"/>
        <end position="226"/>
    </location>
</feature>
<dbReference type="PANTHER" id="PTHR47758">
    <property type="entry name" value="SERPENTINE RECEPTOR, CLASS M-RELATED"/>
    <property type="match status" value="1"/>
</dbReference>
<dbReference type="OrthoDB" id="5792363at2759"/>
<name>Q8I4I5_CAEEL</name>
<keyword evidence="3" id="KW-1185">Reference proteome</keyword>
<dbReference type="AlphaFoldDB" id="Q8I4I5"/>
<feature type="transmembrane region" description="Helical" evidence="1">
    <location>
        <begin position="143"/>
        <end position="166"/>
    </location>
</feature>
<evidence type="ECO:0000313" key="2">
    <source>
        <dbReference type="EMBL" id="CAD54139.2"/>
    </source>
</evidence>